<protein>
    <submittedName>
        <fullName evidence="1">Uncharacterized protein</fullName>
    </submittedName>
</protein>
<dbReference type="SUPFAM" id="SSF52047">
    <property type="entry name" value="RNI-like"/>
    <property type="match status" value="1"/>
</dbReference>
<keyword evidence="2" id="KW-1185">Reference proteome</keyword>
<accession>A0AAD7BD79</accession>
<dbReference type="Proteomes" id="UP001221142">
    <property type="component" value="Unassembled WGS sequence"/>
</dbReference>
<evidence type="ECO:0000313" key="1">
    <source>
        <dbReference type="EMBL" id="KAJ7617151.1"/>
    </source>
</evidence>
<reference evidence="1" key="1">
    <citation type="submission" date="2023-03" db="EMBL/GenBank/DDBJ databases">
        <title>Massive genome expansion in bonnet fungi (Mycena s.s.) driven by repeated elements and novel gene families across ecological guilds.</title>
        <authorList>
            <consortium name="Lawrence Berkeley National Laboratory"/>
            <person name="Harder C.B."/>
            <person name="Miyauchi S."/>
            <person name="Viragh M."/>
            <person name="Kuo A."/>
            <person name="Thoen E."/>
            <person name="Andreopoulos B."/>
            <person name="Lu D."/>
            <person name="Skrede I."/>
            <person name="Drula E."/>
            <person name="Henrissat B."/>
            <person name="Morin E."/>
            <person name="Kohler A."/>
            <person name="Barry K."/>
            <person name="LaButti K."/>
            <person name="Morin E."/>
            <person name="Salamov A."/>
            <person name="Lipzen A."/>
            <person name="Mereny Z."/>
            <person name="Hegedus B."/>
            <person name="Baldrian P."/>
            <person name="Stursova M."/>
            <person name="Weitz H."/>
            <person name="Taylor A."/>
            <person name="Grigoriev I.V."/>
            <person name="Nagy L.G."/>
            <person name="Martin F."/>
            <person name="Kauserud H."/>
        </authorList>
    </citation>
    <scope>NUCLEOTIDE SEQUENCE</scope>
    <source>
        <strain evidence="1">9284</strain>
    </source>
</reference>
<proteinExistence type="predicted"/>
<dbReference type="AlphaFoldDB" id="A0AAD7BD79"/>
<dbReference type="InterPro" id="IPR032675">
    <property type="entry name" value="LRR_dom_sf"/>
</dbReference>
<name>A0AAD7BD79_9AGAR</name>
<organism evidence="1 2">
    <name type="scientific">Roridomyces roridus</name>
    <dbReference type="NCBI Taxonomy" id="1738132"/>
    <lineage>
        <taxon>Eukaryota</taxon>
        <taxon>Fungi</taxon>
        <taxon>Dikarya</taxon>
        <taxon>Basidiomycota</taxon>
        <taxon>Agaricomycotina</taxon>
        <taxon>Agaricomycetes</taxon>
        <taxon>Agaricomycetidae</taxon>
        <taxon>Agaricales</taxon>
        <taxon>Marasmiineae</taxon>
        <taxon>Mycenaceae</taxon>
        <taxon>Roridomyces</taxon>
    </lineage>
</organism>
<comment type="caution">
    <text evidence="1">The sequence shown here is derived from an EMBL/GenBank/DDBJ whole genome shotgun (WGS) entry which is preliminary data.</text>
</comment>
<evidence type="ECO:0000313" key="2">
    <source>
        <dbReference type="Proteomes" id="UP001221142"/>
    </source>
</evidence>
<sequence length="299" mass="34198">MLRPRLPLDVERETFEWAAIAQPSSIPTLLRVAQRVRSWVEPYLYRAIKVAPYPPYSLMARDVLTPLSRSKPARFYTDAVRHLYIQDQPRADVLRICTRTRSITSYGLAPELMTILPQMPDLRRLSLSLRELFDPNPPRMQPFLSRITHLDLHDIIGEDDDEDPIVRLLPLLPALTHLCLCDQVPPVRKILVECTRLEILVNLWLVSGADLGRGRRLAATPPVQDPRFVVSVYNDVNEEWGAEVRGHSVWDAADDFVARKRRGEIPDSRYWMDYWLTEEEAVGDASAEASPDPSEGSRA</sequence>
<dbReference type="EMBL" id="JARKIF010000021">
    <property type="protein sequence ID" value="KAJ7617151.1"/>
    <property type="molecule type" value="Genomic_DNA"/>
</dbReference>
<dbReference type="Gene3D" id="3.80.10.10">
    <property type="entry name" value="Ribonuclease Inhibitor"/>
    <property type="match status" value="1"/>
</dbReference>
<gene>
    <name evidence="1" type="ORF">FB45DRAFT_1034449</name>
</gene>